<dbReference type="SMART" id="SM00209">
    <property type="entry name" value="TSP1"/>
    <property type="match status" value="2"/>
</dbReference>
<dbReference type="SMART" id="SM00042">
    <property type="entry name" value="CUB"/>
    <property type="match status" value="1"/>
</dbReference>
<dbReference type="InterPro" id="IPR000859">
    <property type="entry name" value="CUB_dom"/>
</dbReference>
<dbReference type="PANTHER" id="PTHR10127">
    <property type="entry name" value="DISCOIDIN, CUB, EGF, LAMININ , AND ZINC METALLOPROTEASE DOMAIN CONTAINING"/>
    <property type="match status" value="1"/>
</dbReference>
<dbReference type="InterPro" id="IPR024079">
    <property type="entry name" value="MetalloPept_cat_dom_sf"/>
</dbReference>
<dbReference type="Pfam" id="PF00084">
    <property type="entry name" value="Sushi"/>
    <property type="match status" value="1"/>
</dbReference>
<dbReference type="SMART" id="SM00032">
    <property type="entry name" value="CCP"/>
    <property type="match status" value="1"/>
</dbReference>
<feature type="binding site" evidence="11">
    <location>
        <position position="169"/>
    </location>
    <ligand>
        <name>Zn(2+)</name>
        <dbReference type="ChEBI" id="CHEBI:29105"/>
        <note>catalytic</note>
    </ligand>
</feature>
<evidence type="ECO:0000259" key="14">
    <source>
        <dbReference type="PROSITE" id="PS01180"/>
    </source>
</evidence>
<dbReference type="SMART" id="SM00137">
    <property type="entry name" value="MAM"/>
    <property type="match status" value="1"/>
</dbReference>
<dbReference type="SMART" id="SM00235">
    <property type="entry name" value="ZnMc"/>
    <property type="match status" value="1"/>
</dbReference>
<dbReference type="GO" id="GO:0008270">
    <property type="term" value="F:zinc ion binding"/>
    <property type="evidence" value="ECO:0007669"/>
    <property type="project" value="UniProtKB-UniRule"/>
</dbReference>
<dbReference type="InterPro" id="IPR036383">
    <property type="entry name" value="TSP1_rpt_sf"/>
</dbReference>
<dbReference type="InterPro" id="IPR035976">
    <property type="entry name" value="Sushi/SCR/CCP_sf"/>
</dbReference>
<feature type="region of interest" description="Disordered" evidence="13">
    <location>
        <begin position="226"/>
        <end position="246"/>
    </location>
</feature>
<dbReference type="Gene3D" id="2.60.120.200">
    <property type="match status" value="1"/>
</dbReference>
<dbReference type="Pfam" id="PF00090">
    <property type="entry name" value="TSP_1"/>
    <property type="match status" value="2"/>
</dbReference>
<evidence type="ECO:0000256" key="13">
    <source>
        <dbReference type="SAM" id="MobiDB-lite"/>
    </source>
</evidence>
<feature type="active site" evidence="11">
    <location>
        <position position="160"/>
    </location>
</feature>
<dbReference type="EC" id="3.4.24.-" evidence="12"/>
<dbReference type="GO" id="GO:0004222">
    <property type="term" value="F:metalloendopeptidase activity"/>
    <property type="evidence" value="ECO:0007669"/>
    <property type="project" value="UniProtKB-UniRule"/>
</dbReference>
<keyword evidence="3" id="KW-0732">Signal</keyword>
<feature type="compositionally biased region" description="Pro residues" evidence="13">
    <location>
        <begin position="281"/>
        <end position="297"/>
    </location>
</feature>
<dbReference type="InterPro" id="IPR000884">
    <property type="entry name" value="TSP1_rpt"/>
</dbReference>
<evidence type="ECO:0000256" key="3">
    <source>
        <dbReference type="ARBA" id="ARBA00022729"/>
    </source>
</evidence>
<dbReference type="SUPFAM" id="SSF49899">
    <property type="entry name" value="Concanavalin A-like lectins/glucanases"/>
    <property type="match status" value="1"/>
</dbReference>
<dbReference type="FunFam" id="2.20.100.10:FF:000001">
    <property type="entry name" value="semaphorin-5A isoform X1"/>
    <property type="match status" value="1"/>
</dbReference>
<evidence type="ECO:0000259" key="17">
    <source>
        <dbReference type="PROSITE" id="PS51864"/>
    </source>
</evidence>
<evidence type="ECO:0000256" key="4">
    <source>
        <dbReference type="ARBA" id="ARBA00022801"/>
    </source>
</evidence>
<evidence type="ECO:0000259" key="16">
    <source>
        <dbReference type="PROSITE" id="PS50923"/>
    </source>
</evidence>
<dbReference type="InterPro" id="IPR013320">
    <property type="entry name" value="ConA-like_dom_sf"/>
</dbReference>
<keyword evidence="2 11" id="KW-0479">Metal-binding</keyword>
<keyword evidence="4 11" id="KW-0378">Hydrolase</keyword>
<evidence type="ECO:0000256" key="1">
    <source>
        <dbReference type="ARBA" id="ARBA00022670"/>
    </source>
</evidence>
<dbReference type="SUPFAM" id="SSF82895">
    <property type="entry name" value="TSP-1 type 1 repeat"/>
    <property type="match status" value="2"/>
</dbReference>
<comment type="cofactor">
    <cofactor evidence="11 12">
        <name>Zn(2+)</name>
        <dbReference type="ChEBI" id="CHEBI:29105"/>
    </cofactor>
    <text evidence="11 12">Binds 1 zinc ion per subunit.</text>
</comment>
<dbReference type="PROSITE" id="PS50092">
    <property type="entry name" value="TSP1"/>
    <property type="match status" value="2"/>
</dbReference>
<dbReference type="InterPro" id="IPR034035">
    <property type="entry name" value="Astacin-like_dom"/>
</dbReference>
<evidence type="ECO:0000259" key="15">
    <source>
        <dbReference type="PROSITE" id="PS50060"/>
    </source>
</evidence>
<dbReference type="FunFam" id="3.40.390.10:FF:000015">
    <property type="entry name" value="Meprin A subunit"/>
    <property type="match status" value="1"/>
</dbReference>
<dbReference type="Gene3D" id="2.60.120.290">
    <property type="entry name" value="Spermadhesin, CUB domain"/>
    <property type="match status" value="1"/>
</dbReference>
<dbReference type="InterPro" id="IPR001506">
    <property type="entry name" value="Peptidase_M12A"/>
</dbReference>
<evidence type="ECO:0000256" key="7">
    <source>
        <dbReference type="ARBA" id="ARBA00023145"/>
    </source>
</evidence>
<reference evidence="18" key="2">
    <citation type="submission" date="2020-11" db="EMBL/GenBank/DDBJ databases">
        <authorList>
            <person name="McCartney M.A."/>
            <person name="Auch B."/>
            <person name="Kono T."/>
            <person name="Mallez S."/>
            <person name="Becker A."/>
            <person name="Gohl D.M."/>
            <person name="Silverstein K.A.T."/>
            <person name="Koren S."/>
            <person name="Bechman K.B."/>
            <person name="Herman A."/>
            <person name="Abrahante J.E."/>
            <person name="Garbe J."/>
        </authorList>
    </citation>
    <scope>NUCLEOTIDE SEQUENCE</scope>
    <source>
        <strain evidence="18">Duluth1</strain>
        <tissue evidence="18">Whole animal</tissue>
    </source>
</reference>
<dbReference type="PROSITE" id="PS51864">
    <property type="entry name" value="ASTACIN"/>
    <property type="match status" value="1"/>
</dbReference>
<feature type="compositionally biased region" description="Pro residues" evidence="13">
    <location>
        <begin position="311"/>
        <end position="332"/>
    </location>
</feature>
<dbReference type="Pfam" id="PF00629">
    <property type="entry name" value="MAM"/>
    <property type="match status" value="1"/>
</dbReference>
<keyword evidence="1 11" id="KW-0645">Protease</keyword>
<name>A0A9D4MRY1_DREPO</name>
<keyword evidence="7" id="KW-0865">Zymogen</keyword>
<gene>
    <name evidence="18" type="ORF">DPMN_006702</name>
</gene>
<comment type="caution">
    <text evidence="18">The sequence shown here is derived from an EMBL/GenBank/DDBJ whole genome shotgun (WGS) entry which is preliminary data.</text>
</comment>
<dbReference type="SUPFAM" id="SSF55486">
    <property type="entry name" value="Metalloproteases ('zincins'), catalytic domain"/>
    <property type="match status" value="1"/>
</dbReference>
<organism evidence="18 19">
    <name type="scientific">Dreissena polymorpha</name>
    <name type="common">Zebra mussel</name>
    <name type="synonym">Mytilus polymorpha</name>
    <dbReference type="NCBI Taxonomy" id="45954"/>
    <lineage>
        <taxon>Eukaryota</taxon>
        <taxon>Metazoa</taxon>
        <taxon>Spiralia</taxon>
        <taxon>Lophotrochozoa</taxon>
        <taxon>Mollusca</taxon>
        <taxon>Bivalvia</taxon>
        <taxon>Autobranchia</taxon>
        <taxon>Heteroconchia</taxon>
        <taxon>Euheterodonta</taxon>
        <taxon>Imparidentia</taxon>
        <taxon>Neoheterodontei</taxon>
        <taxon>Myida</taxon>
        <taxon>Dreissenoidea</taxon>
        <taxon>Dreissenidae</taxon>
        <taxon>Dreissena</taxon>
    </lineage>
</organism>
<evidence type="ECO:0000313" key="19">
    <source>
        <dbReference type="Proteomes" id="UP000828390"/>
    </source>
</evidence>
<dbReference type="PRINTS" id="PR00480">
    <property type="entry name" value="ASTACIN"/>
</dbReference>
<evidence type="ECO:0000256" key="2">
    <source>
        <dbReference type="ARBA" id="ARBA00022723"/>
    </source>
</evidence>
<dbReference type="SUPFAM" id="SSF49854">
    <property type="entry name" value="Spermadhesin, CUB domain"/>
    <property type="match status" value="1"/>
</dbReference>
<evidence type="ECO:0000256" key="9">
    <source>
        <dbReference type="ARBA" id="ARBA00023180"/>
    </source>
</evidence>
<feature type="domain" description="CUB" evidence="14">
    <location>
        <begin position="611"/>
        <end position="724"/>
    </location>
</feature>
<keyword evidence="10" id="KW-0768">Sushi</keyword>
<sequence length="969" mass="106676">MFTISQLFPTANTAPLDYLQDKLQSITQWLDSLADASVFDYIFRVNKGAGLNLFEGDIKGHNPRHQTRNAITNHDQLWNTRVVPYVIDTVFDSASRKELQAAMDEYHQKTCIRWVPRNAEKDFVHFKQISGCYSSIGRIGGEQEISLTGYCLKKGTAVHEMMHALGFWHEQSRPDRDNWVHVILSNVEDGKEYNFEKLTTSQADTLGVSYDYDSVMHYSKYSFSKNGNPTVMPTHPPSADIGQRDGLSDTDALRIRKLYGCDVSALTNPPLTQPTATNPPATNPPATNPPATNPPATNPHATNPSATNPPATNPPATNPPATYPPATNPPATNPLITHPPATRVTQKPVITTTHNTQTTFQQTNPYVQHTNTSVQHTNPPVQQTNQPVLQTDPPAPVYQLGWTHWSQWSLCDLKCKRSRYRVCLNYDASFCPGENTQVVECPSPCQPSEHIGCYIISAGNITQLSVEGRSPDLMDPYKPRLEAVRKCSEYAAVQRYRVFGVYDGGMCLSGPYIPGAMHGLPGLLGVSSRCDYSGTGGPGSVSVYTFETDINGGWSLWSDWGRCTRSCGMGRQYRYRRCNNPAPVGKGAPCEGSNQDVVVCNLGTCITPISCGSRFHAGGPGSSGIIWIKDYRNFMECEYEVATGDPQASISLFFFSVDIEYSKGCLYDALMLFDGHDTLSPLVTSLCGNQSPGTFESSGNRVYMKFVSDETKTAGGFTVFYNINSRSRKSCTRPPPAAHVTVTMEGNMVGDRVWYNCEPGYWLVGHSPILCVDQPGFALWDNAFPICVNRMKRSSALIGTACMFEDSLCGFQNEKDNNLDWKVKRPLFTGNVTSPYDHKGNFLQAESSRLQAAGDVGRITSPVYAGNGNATNCLTFDYKLDGGDFIEFNVYQRQITELSKLDVQHADVNGLVLLTSVKGTNENAWKMTHLSVDANHDFQVIFEAFLGNEIGSSVAIDDVMVASGDCDGV</sequence>
<dbReference type="AlphaFoldDB" id="A0A9D4MRY1"/>
<reference evidence="18" key="1">
    <citation type="journal article" date="2019" name="bioRxiv">
        <title>The Genome of the Zebra Mussel, Dreissena polymorpha: A Resource for Invasive Species Research.</title>
        <authorList>
            <person name="McCartney M.A."/>
            <person name="Auch B."/>
            <person name="Kono T."/>
            <person name="Mallez S."/>
            <person name="Zhang Y."/>
            <person name="Obille A."/>
            <person name="Becker A."/>
            <person name="Abrahante J.E."/>
            <person name="Garbe J."/>
            <person name="Badalamenti J.P."/>
            <person name="Herman A."/>
            <person name="Mangelson H."/>
            <person name="Liachko I."/>
            <person name="Sullivan S."/>
            <person name="Sone E.D."/>
            <person name="Koren S."/>
            <person name="Silverstein K.A.T."/>
            <person name="Beckman K.B."/>
            <person name="Gohl D.M."/>
        </authorList>
    </citation>
    <scope>NUCLEOTIDE SEQUENCE</scope>
    <source>
        <strain evidence="18">Duluth1</strain>
        <tissue evidence="18">Whole animal</tissue>
    </source>
</reference>
<feature type="domain" description="Peptidase M12A" evidence="17">
    <location>
        <begin position="69"/>
        <end position="262"/>
    </location>
</feature>
<feature type="compositionally biased region" description="Low complexity" evidence="13">
    <location>
        <begin position="267"/>
        <end position="280"/>
    </location>
</feature>
<feature type="compositionally biased region" description="Low complexity" evidence="13">
    <location>
        <begin position="298"/>
        <end position="310"/>
    </location>
</feature>
<dbReference type="GO" id="GO:0016020">
    <property type="term" value="C:membrane"/>
    <property type="evidence" value="ECO:0007669"/>
    <property type="project" value="InterPro"/>
</dbReference>
<feature type="domain" description="MAM" evidence="15">
    <location>
        <begin position="800"/>
        <end position="968"/>
    </location>
</feature>
<protein>
    <recommendedName>
        <fullName evidence="12">Metalloendopeptidase</fullName>
        <ecNumber evidence="12">3.4.24.-</ecNumber>
    </recommendedName>
</protein>
<dbReference type="EMBL" id="JAIWYP010000001">
    <property type="protein sequence ID" value="KAH3882757.1"/>
    <property type="molecule type" value="Genomic_DNA"/>
</dbReference>
<evidence type="ECO:0000256" key="5">
    <source>
        <dbReference type="ARBA" id="ARBA00022833"/>
    </source>
</evidence>
<dbReference type="PANTHER" id="PTHR10127:SF780">
    <property type="entry name" value="METALLOENDOPEPTIDASE"/>
    <property type="match status" value="1"/>
</dbReference>
<evidence type="ECO:0000256" key="12">
    <source>
        <dbReference type="RuleBase" id="RU361183"/>
    </source>
</evidence>
<dbReference type="PROSITE" id="PS50923">
    <property type="entry name" value="SUSHI"/>
    <property type="match status" value="1"/>
</dbReference>
<feature type="region of interest" description="Disordered" evidence="13">
    <location>
        <begin position="266"/>
        <end position="345"/>
    </location>
</feature>
<dbReference type="InterPro" id="IPR000998">
    <property type="entry name" value="MAM_dom"/>
</dbReference>
<keyword evidence="9" id="KW-0325">Glycoprotein</keyword>
<dbReference type="InterPro" id="IPR035914">
    <property type="entry name" value="Sperma_CUB_dom_sf"/>
</dbReference>
<keyword evidence="5 11" id="KW-0862">Zinc</keyword>
<dbReference type="InterPro" id="IPR000436">
    <property type="entry name" value="Sushi_SCR_CCP_dom"/>
</dbReference>
<feature type="binding site" evidence="11">
    <location>
        <position position="159"/>
    </location>
    <ligand>
        <name>Zn(2+)</name>
        <dbReference type="ChEBI" id="CHEBI:29105"/>
        <note>catalytic</note>
    </ligand>
</feature>
<dbReference type="CDD" id="cd00041">
    <property type="entry name" value="CUB"/>
    <property type="match status" value="1"/>
</dbReference>
<evidence type="ECO:0000313" key="18">
    <source>
        <dbReference type="EMBL" id="KAH3882757.1"/>
    </source>
</evidence>
<proteinExistence type="predicted"/>
<dbReference type="Proteomes" id="UP000828390">
    <property type="component" value="Unassembled WGS sequence"/>
</dbReference>
<keyword evidence="8" id="KW-1015">Disulfide bond</keyword>
<evidence type="ECO:0000256" key="10">
    <source>
        <dbReference type="PROSITE-ProRule" id="PRU00302"/>
    </source>
</evidence>
<dbReference type="PROSITE" id="PS50060">
    <property type="entry name" value="MAM_2"/>
    <property type="match status" value="1"/>
</dbReference>
<dbReference type="Gene3D" id="2.10.70.10">
    <property type="entry name" value="Complement Module, domain 1"/>
    <property type="match status" value="1"/>
</dbReference>
<keyword evidence="6 11" id="KW-0482">Metalloprotease</keyword>
<dbReference type="CDD" id="cd06263">
    <property type="entry name" value="MAM"/>
    <property type="match status" value="1"/>
</dbReference>
<evidence type="ECO:0000256" key="6">
    <source>
        <dbReference type="ARBA" id="ARBA00023049"/>
    </source>
</evidence>
<accession>A0A9D4MRY1</accession>
<dbReference type="PROSITE" id="PS01180">
    <property type="entry name" value="CUB"/>
    <property type="match status" value="1"/>
</dbReference>
<dbReference type="CDD" id="cd00033">
    <property type="entry name" value="CCP"/>
    <property type="match status" value="1"/>
</dbReference>
<keyword evidence="19" id="KW-1185">Reference proteome</keyword>
<feature type="binding site" evidence="11">
    <location>
        <position position="163"/>
    </location>
    <ligand>
        <name>Zn(2+)</name>
        <dbReference type="ChEBI" id="CHEBI:29105"/>
        <note>catalytic</note>
    </ligand>
</feature>
<dbReference type="Pfam" id="PF00431">
    <property type="entry name" value="CUB"/>
    <property type="match status" value="1"/>
</dbReference>
<dbReference type="Gene3D" id="3.40.390.10">
    <property type="entry name" value="Collagenase (Catalytic Domain)"/>
    <property type="match status" value="1"/>
</dbReference>
<feature type="domain" description="Sushi" evidence="16">
    <location>
        <begin position="729"/>
        <end position="789"/>
    </location>
</feature>
<evidence type="ECO:0000256" key="8">
    <source>
        <dbReference type="ARBA" id="ARBA00023157"/>
    </source>
</evidence>
<evidence type="ECO:0000256" key="11">
    <source>
        <dbReference type="PROSITE-ProRule" id="PRU01211"/>
    </source>
</evidence>
<dbReference type="Gene3D" id="2.20.100.10">
    <property type="entry name" value="Thrombospondin type-1 (TSP1) repeat"/>
    <property type="match status" value="2"/>
</dbReference>
<dbReference type="CDD" id="cd04280">
    <property type="entry name" value="ZnMc_astacin_like"/>
    <property type="match status" value="1"/>
</dbReference>
<comment type="caution">
    <text evidence="10">Lacks conserved residue(s) required for the propagation of feature annotation.</text>
</comment>
<dbReference type="GO" id="GO:0006508">
    <property type="term" value="P:proteolysis"/>
    <property type="evidence" value="ECO:0007669"/>
    <property type="project" value="UniProtKB-KW"/>
</dbReference>
<dbReference type="SUPFAM" id="SSF57535">
    <property type="entry name" value="Complement control module/SCR domain"/>
    <property type="match status" value="1"/>
</dbReference>
<dbReference type="InterPro" id="IPR006026">
    <property type="entry name" value="Peptidase_Metallo"/>
</dbReference>
<dbReference type="Pfam" id="PF01400">
    <property type="entry name" value="Astacin"/>
    <property type="match status" value="1"/>
</dbReference>